<feature type="signal peptide" evidence="5">
    <location>
        <begin position="1"/>
        <end position="24"/>
    </location>
</feature>
<dbReference type="PANTHER" id="PTHR33136:SF114">
    <property type="entry name" value="OS01G0357900 PROTEIN"/>
    <property type="match status" value="1"/>
</dbReference>
<name>A0A8J5V0U5_ZIZPA</name>
<dbReference type="GO" id="GO:0005179">
    <property type="term" value="F:hormone activity"/>
    <property type="evidence" value="ECO:0007669"/>
    <property type="project" value="UniProtKB-KW"/>
</dbReference>
<evidence type="ECO:0008006" key="8">
    <source>
        <dbReference type="Google" id="ProtNLM"/>
    </source>
</evidence>
<feature type="chain" id="PRO_5035278921" description="Rapid alkalinization factor 1" evidence="5">
    <location>
        <begin position="25"/>
        <end position="121"/>
    </location>
</feature>
<dbReference type="GO" id="GO:0019722">
    <property type="term" value="P:calcium-mediated signaling"/>
    <property type="evidence" value="ECO:0007669"/>
    <property type="project" value="TreeGrafter"/>
</dbReference>
<reference evidence="6" key="1">
    <citation type="journal article" date="2021" name="bioRxiv">
        <title>Whole Genome Assembly and Annotation of Northern Wild Rice, Zizania palustris L., Supports a Whole Genome Duplication in the Zizania Genus.</title>
        <authorList>
            <person name="Haas M."/>
            <person name="Kono T."/>
            <person name="Macchietto M."/>
            <person name="Millas R."/>
            <person name="McGilp L."/>
            <person name="Shao M."/>
            <person name="Duquette J."/>
            <person name="Hirsch C.N."/>
            <person name="Kimball J."/>
        </authorList>
    </citation>
    <scope>NUCLEOTIDE SEQUENCE</scope>
    <source>
        <tissue evidence="6">Fresh leaf tissue</tissue>
    </source>
</reference>
<dbReference type="OrthoDB" id="1613518at2759"/>
<evidence type="ECO:0000256" key="5">
    <source>
        <dbReference type="SAM" id="SignalP"/>
    </source>
</evidence>
<accession>A0A8J5V0U5</accession>
<dbReference type="PANTHER" id="PTHR33136">
    <property type="entry name" value="RAPID ALKALINIZATION FACTOR-LIKE"/>
    <property type="match status" value="1"/>
</dbReference>
<evidence type="ECO:0000256" key="2">
    <source>
        <dbReference type="ARBA" id="ARBA00022702"/>
    </source>
</evidence>
<protein>
    <recommendedName>
        <fullName evidence="8">Rapid alkalinization factor 1</fullName>
    </recommendedName>
</protein>
<evidence type="ECO:0000256" key="3">
    <source>
        <dbReference type="ARBA" id="ARBA00022729"/>
    </source>
</evidence>
<evidence type="ECO:0000256" key="1">
    <source>
        <dbReference type="ARBA" id="ARBA00009178"/>
    </source>
</evidence>
<proteinExistence type="inferred from homology"/>
<keyword evidence="7" id="KW-1185">Reference proteome</keyword>
<evidence type="ECO:0000313" key="7">
    <source>
        <dbReference type="Proteomes" id="UP000729402"/>
    </source>
</evidence>
<keyword evidence="3 5" id="KW-0732">Signal</keyword>
<dbReference type="Proteomes" id="UP000729402">
    <property type="component" value="Unassembled WGS sequence"/>
</dbReference>
<dbReference type="Pfam" id="PF05498">
    <property type="entry name" value="RALF"/>
    <property type="match status" value="1"/>
</dbReference>
<comment type="caution">
    <text evidence="6">The sequence shown here is derived from an EMBL/GenBank/DDBJ whole genome shotgun (WGS) entry which is preliminary data.</text>
</comment>
<dbReference type="EMBL" id="JAAALK010000290">
    <property type="protein sequence ID" value="KAG8045420.1"/>
    <property type="molecule type" value="Genomic_DNA"/>
</dbReference>
<dbReference type="InterPro" id="IPR008801">
    <property type="entry name" value="RALF"/>
</dbReference>
<sequence length="121" mass="12326">MARGAAIVVAAFALLLALAGAAAAAGEAKTLGSWELGVIGAIAVDGADAFGFPADEEDVAADSSAVVRRVLQQGQRYISTEALRAGSTPCSVRGASYYNCRPGAEANPYTRGCSEITRCRS</sequence>
<organism evidence="6 7">
    <name type="scientific">Zizania palustris</name>
    <name type="common">Northern wild rice</name>
    <dbReference type="NCBI Taxonomy" id="103762"/>
    <lineage>
        <taxon>Eukaryota</taxon>
        <taxon>Viridiplantae</taxon>
        <taxon>Streptophyta</taxon>
        <taxon>Embryophyta</taxon>
        <taxon>Tracheophyta</taxon>
        <taxon>Spermatophyta</taxon>
        <taxon>Magnoliopsida</taxon>
        <taxon>Liliopsida</taxon>
        <taxon>Poales</taxon>
        <taxon>Poaceae</taxon>
        <taxon>BOP clade</taxon>
        <taxon>Oryzoideae</taxon>
        <taxon>Oryzeae</taxon>
        <taxon>Zizaniinae</taxon>
        <taxon>Zizania</taxon>
    </lineage>
</organism>
<keyword evidence="4" id="KW-1015">Disulfide bond</keyword>
<keyword evidence="2" id="KW-0372">Hormone</keyword>
<comment type="similarity">
    <text evidence="1">Belongs to the plant rapid alkalinization factor (RALF) family.</text>
</comment>
<dbReference type="GO" id="GO:0009506">
    <property type="term" value="C:plasmodesma"/>
    <property type="evidence" value="ECO:0007669"/>
    <property type="project" value="TreeGrafter"/>
</dbReference>
<gene>
    <name evidence="6" type="ORF">GUJ93_ZPchr0008g12125</name>
</gene>
<evidence type="ECO:0000256" key="4">
    <source>
        <dbReference type="ARBA" id="ARBA00023157"/>
    </source>
</evidence>
<reference evidence="6" key="2">
    <citation type="submission" date="2021-02" db="EMBL/GenBank/DDBJ databases">
        <authorList>
            <person name="Kimball J.A."/>
            <person name="Haas M.W."/>
            <person name="Macchietto M."/>
            <person name="Kono T."/>
            <person name="Duquette J."/>
            <person name="Shao M."/>
        </authorList>
    </citation>
    <scope>NUCLEOTIDE SEQUENCE</scope>
    <source>
        <tissue evidence="6">Fresh leaf tissue</tissue>
    </source>
</reference>
<evidence type="ECO:0000313" key="6">
    <source>
        <dbReference type="EMBL" id="KAG8045420.1"/>
    </source>
</evidence>
<dbReference type="AlphaFoldDB" id="A0A8J5V0U5"/>